<comment type="caution">
    <text evidence="1">The sequence shown here is derived from an EMBL/GenBank/DDBJ whole genome shotgun (WGS) entry which is preliminary data.</text>
</comment>
<dbReference type="OrthoDB" id="6222486at2759"/>
<dbReference type="CDD" id="cd09271">
    <property type="entry name" value="RNase_H2-C"/>
    <property type="match status" value="1"/>
</dbReference>
<organism evidence="1 2">
    <name type="scientific">Cryoendolithus antarcticus</name>
    <dbReference type="NCBI Taxonomy" id="1507870"/>
    <lineage>
        <taxon>Eukaryota</taxon>
        <taxon>Fungi</taxon>
        <taxon>Dikarya</taxon>
        <taxon>Ascomycota</taxon>
        <taxon>Pezizomycotina</taxon>
        <taxon>Dothideomycetes</taxon>
        <taxon>Dothideomycetidae</taxon>
        <taxon>Cladosporiales</taxon>
        <taxon>Cladosporiaceae</taxon>
        <taxon>Cryoendolithus</taxon>
    </lineage>
</organism>
<dbReference type="InParanoid" id="A0A1V8T2N1"/>
<dbReference type="Proteomes" id="UP000192596">
    <property type="component" value="Unassembled WGS sequence"/>
</dbReference>
<dbReference type="EMBL" id="NAJO01000018">
    <property type="protein sequence ID" value="OQO05675.1"/>
    <property type="molecule type" value="Genomic_DNA"/>
</dbReference>
<reference evidence="2" key="1">
    <citation type="submission" date="2017-03" db="EMBL/GenBank/DDBJ databases">
        <title>Genomes of endolithic fungi from Antarctica.</title>
        <authorList>
            <person name="Coleine C."/>
            <person name="Masonjones S."/>
            <person name="Stajich J.E."/>
        </authorList>
    </citation>
    <scope>NUCLEOTIDE SEQUENCE [LARGE SCALE GENOMIC DNA]</scope>
    <source>
        <strain evidence="2">CCFEE 5527</strain>
    </source>
</reference>
<accession>A0A1V8T2N1</accession>
<keyword evidence="2" id="KW-1185">Reference proteome</keyword>
<dbReference type="STRING" id="1507870.A0A1V8T2N1"/>
<dbReference type="Gene3D" id="2.40.128.680">
    <property type="match status" value="1"/>
</dbReference>
<evidence type="ECO:0000313" key="2">
    <source>
        <dbReference type="Proteomes" id="UP000192596"/>
    </source>
</evidence>
<name>A0A1V8T2N1_9PEZI</name>
<dbReference type="AlphaFoldDB" id="A0A1V8T2N1"/>
<dbReference type="Pfam" id="PF08615">
    <property type="entry name" value="RNase_H2_suC"/>
    <property type="match status" value="1"/>
</dbReference>
<dbReference type="GO" id="GO:0032299">
    <property type="term" value="C:ribonuclease H2 complex"/>
    <property type="evidence" value="ECO:0007669"/>
    <property type="project" value="InterPro"/>
</dbReference>
<dbReference type="InterPro" id="IPR013924">
    <property type="entry name" value="RNase_H2_suC"/>
</dbReference>
<gene>
    <name evidence="1" type="ORF">B0A48_09768</name>
</gene>
<protein>
    <submittedName>
        <fullName evidence="1">Uncharacterized protein</fullName>
    </submittedName>
</protein>
<dbReference type="PANTHER" id="PTHR47204">
    <property type="entry name" value="OS02G0168900 PROTEIN"/>
    <property type="match status" value="1"/>
</dbReference>
<proteinExistence type="predicted"/>
<dbReference type="PANTHER" id="PTHR47204:SF1">
    <property type="entry name" value="RIBONUCLEASE H2 SUBUNIT C"/>
    <property type="match status" value="1"/>
</dbReference>
<sequence>MLAISSTSAPKSLTPNILPCSIKHSGPVGITKQYWSPTSSSNGTSTAYFRGHKLRGRIAKLPAGYEGVLLEKTERQIVAKPAAPTFDENGEPDEAAIVSDVEMKVMDRKGSFEEVVVWGHDALPEDGDEFVKGLGEWMGFAGAIHTYDDVESDAPS</sequence>
<dbReference type="GO" id="GO:0006401">
    <property type="term" value="P:RNA catabolic process"/>
    <property type="evidence" value="ECO:0007669"/>
    <property type="project" value="InterPro"/>
</dbReference>
<evidence type="ECO:0000313" key="1">
    <source>
        <dbReference type="EMBL" id="OQO05675.1"/>
    </source>
</evidence>